<accession>A0A977KX69</accession>
<sequence>MTSSLPILSIGANVNAVSTTLTKSIALTSGGSNISGFPVVATDTTGLVTQSVNPTLTSFYVNDVNFIAAGGDLTSSSNRFAVPWETDALPVVGATIAFGAGIFAKRKFASLKSKNVKLDS</sequence>
<protein>
    <submittedName>
        <fullName evidence="1">Uncharacterized protein</fullName>
    </submittedName>
</protein>
<reference evidence="1" key="1">
    <citation type="submission" date="2021-04" db="EMBL/GenBank/DDBJ databases">
        <title>Genome sequence of Woronichinia naegeliana from Washington state freshwater lake bloom.</title>
        <authorList>
            <person name="Dreher T.W."/>
        </authorList>
    </citation>
    <scope>NUCLEOTIDE SEQUENCE</scope>
    <source>
        <strain evidence="1">WA131</strain>
    </source>
</reference>
<dbReference type="KEGG" id="wna:KA717_30930"/>
<name>A0A977KX69_9CYAN</name>
<dbReference type="Proteomes" id="UP001065613">
    <property type="component" value="Chromosome"/>
</dbReference>
<organism evidence="1">
    <name type="scientific">Woronichinia naegeliana WA131</name>
    <dbReference type="NCBI Taxonomy" id="2824559"/>
    <lineage>
        <taxon>Bacteria</taxon>
        <taxon>Bacillati</taxon>
        <taxon>Cyanobacteriota</taxon>
        <taxon>Cyanophyceae</taxon>
        <taxon>Synechococcales</taxon>
        <taxon>Coelosphaeriaceae</taxon>
        <taxon>Woronichinia</taxon>
    </lineage>
</organism>
<gene>
    <name evidence="1" type="ORF">KA717_30930</name>
</gene>
<dbReference type="AlphaFoldDB" id="A0A977KX69"/>
<evidence type="ECO:0000313" key="1">
    <source>
        <dbReference type="EMBL" id="UXE60045.1"/>
    </source>
</evidence>
<proteinExistence type="predicted"/>
<dbReference type="EMBL" id="CP073041">
    <property type="protein sequence ID" value="UXE60045.1"/>
    <property type="molecule type" value="Genomic_DNA"/>
</dbReference>